<dbReference type="SUPFAM" id="SSF56672">
    <property type="entry name" value="DNA/RNA polymerases"/>
    <property type="match status" value="1"/>
</dbReference>
<proteinExistence type="evidence at transcript level"/>
<name>W8AI48_CERCA</name>
<reference evidence="1" key="2">
    <citation type="journal article" date="2014" name="BMC Genomics">
        <title>A genomic perspective to assessing quality of mass-reared SIT flies used in Mediterranean fruit fly (Ceratitis capitata) eradication in California.</title>
        <authorList>
            <person name="Calla B."/>
            <person name="Hall B."/>
            <person name="Hou S."/>
            <person name="Geib S.M."/>
        </authorList>
    </citation>
    <scope>NUCLEOTIDE SEQUENCE</scope>
</reference>
<sequence length="222" mass="26643">MIPLGAEISYKTNTLNINGQKIKFKNLEENRKKNFNSENKKVNMENHYENIKDLFNEENIKDFYVKESNEYINEILEKVELKVIENIDIFNKLKNDEMNLEENRSLENLINKNKDLFFKEGDELTSVNEIQHNIDTTTDRPIYTKLYRYPEIHKNEIRNQITEMEKNGIIQKSCSPYNAPLWIVPKKMDNSGKQKWRIVIDYRRLNEITIEDKLKTNFLYLI</sequence>
<protein>
    <submittedName>
        <fullName evidence="1">Retrovirus-related Pol polyprotein from transposon 297</fullName>
    </submittedName>
</protein>
<dbReference type="InterPro" id="IPR053134">
    <property type="entry name" value="RNA-dir_DNA_polymerase"/>
</dbReference>
<organism evidence="1">
    <name type="scientific">Ceratitis capitata</name>
    <name type="common">Mediterranean fruit fly</name>
    <name type="synonym">Tephritis capitata</name>
    <dbReference type="NCBI Taxonomy" id="7213"/>
    <lineage>
        <taxon>Eukaryota</taxon>
        <taxon>Metazoa</taxon>
        <taxon>Ecdysozoa</taxon>
        <taxon>Arthropoda</taxon>
        <taxon>Hexapoda</taxon>
        <taxon>Insecta</taxon>
        <taxon>Pterygota</taxon>
        <taxon>Neoptera</taxon>
        <taxon>Endopterygota</taxon>
        <taxon>Diptera</taxon>
        <taxon>Brachycera</taxon>
        <taxon>Muscomorpha</taxon>
        <taxon>Tephritoidea</taxon>
        <taxon>Tephritidae</taxon>
        <taxon>Ceratitis</taxon>
        <taxon>Ceratitis</taxon>
    </lineage>
</organism>
<accession>W8AI48</accession>
<dbReference type="EMBL" id="GAMC01021173">
    <property type="protein sequence ID" value="JAB85382.1"/>
    <property type="molecule type" value="mRNA"/>
</dbReference>
<gene>
    <name evidence="1" type="primary">POL2</name>
</gene>
<dbReference type="InterPro" id="IPR043502">
    <property type="entry name" value="DNA/RNA_pol_sf"/>
</dbReference>
<evidence type="ECO:0000313" key="1">
    <source>
        <dbReference type="EMBL" id="JAB85382.1"/>
    </source>
</evidence>
<dbReference type="GO" id="GO:0071897">
    <property type="term" value="P:DNA biosynthetic process"/>
    <property type="evidence" value="ECO:0007669"/>
    <property type="project" value="UniProtKB-ARBA"/>
</dbReference>
<dbReference type="Gene3D" id="3.10.10.10">
    <property type="entry name" value="HIV Type 1 Reverse Transcriptase, subunit A, domain 1"/>
    <property type="match status" value="1"/>
</dbReference>
<dbReference type="PANTHER" id="PTHR24559">
    <property type="entry name" value="TRANSPOSON TY3-I GAG-POL POLYPROTEIN"/>
    <property type="match status" value="1"/>
</dbReference>
<dbReference type="PANTHER" id="PTHR24559:SF435">
    <property type="entry name" value="RIBONUCLEASE H"/>
    <property type="match status" value="1"/>
</dbReference>
<reference evidence="1" key="1">
    <citation type="submission" date="2013-07" db="EMBL/GenBank/DDBJ databases">
        <authorList>
            <person name="Geib S."/>
        </authorList>
    </citation>
    <scope>NUCLEOTIDE SEQUENCE</scope>
</reference>
<dbReference type="AlphaFoldDB" id="W8AI48"/>